<dbReference type="PANTHER" id="PTHR45899">
    <property type="entry name" value="RHO GTPASE ACTIVATING PROTEIN AT 15B, ISOFORM C"/>
    <property type="match status" value="1"/>
</dbReference>
<dbReference type="Pfam" id="PF00620">
    <property type="entry name" value="RhoGAP"/>
    <property type="match status" value="1"/>
</dbReference>
<protein>
    <submittedName>
        <fullName evidence="4">Rho-GAP domain-containing protein</fullName>
    </submittedName>
</protein>
<dbReference type="WBParaSite" id="GPLIN_000482000">
    <property type="protein sequence ID" value="GPLIN_000482000"/>
    <property type="gene ID" value="GPLIN_000482000"/>
</dbReference>
<reference evidence="4" key="2">
    <citation type="submission" date="2016-06" db="UniProtKB">
        <authorList>
            <consortium name="WormBaseParasite"/>
        </authorList>
    </citation>
    <scope>IDENTIFICATION</scope>
</reference>
<evidence type="ECO:0000313" key="4">
    <source>
        <dbReference type="WBParaSite" id="GPLIN_000482000"/>
    </source>
</evidence>
<dbReference type="PROSITE" id="PS50238">
    <property type="entry name" value="RHOGAP"/>
    <property type="match status" value="1"/>
</dbReference>
<dbReference type="GO" id="GO:0005737">
    <property type="term" value="C:cytoplasm"/>
    <property type="evidence" value="ECO:0007669"/>
    <property type="project" value="TreeGrafter"/>
</dbReference>
<dbReference type="InterPro" id="IPR052227">
    <property type="entry name" value="Arf-Rho-GAP_ANK-PH_domain"/>
</dbReference>
<feature type="domain" description="Rho-GAP" evidence="2">
    <location>
        <begin position="165"/>
        <end position="355"/>
    </location>
</feature>
<reference evidence="3" key="1">
    <citation type="submission" date="2014-05" db="EMBL/GenBank/DDBJ databases">
        <title>The genome and life-stage specific transcriptomes of Globodera pallida elucidate key aspects of plant parasitism by a cyst nematode.</title>
        <authorList>
            <person name="Cotton J.A."/>
            <person name="Lilley C.J."/>
            <person name="Jones L.M."/>
            <person name="Kikuchi T."/>
            <person name="Reid A.J."/>
            <person name="Thorpe P."/>
            <person name="Tsai I.J."/>
            <person name="Beasley H."/>
            <person name="Blok V."/>
            <person name="Cock P.J.A."/>
            <person name="Van den Akker S.E."/>
            <person name="Holroyd N."/>
            <person name="Hunt M."/>
            <person name="Mantelin S."/>
            <person name="Naghra H."/>
            <person name="Pain A."/>
            <person name="Palomares-Rius J.E."/>
            <person name="Zarowiecki M."/>
            <person name="Berriman M."/>
            <person name="Jones J.T."/>
            <person name="Urwin P.E."/>
        </authorList>
    </citation>
    <scope>NUCLEOTIDE SEQUENCE [LARGE SCALE GENOMIC DNA]</scope>
    <source>
        <strain evidence="3">Lindley</strain>
    </source>
</reference>
<organism evidence="3 4">
    <name type="scientific">Globodera pallida</name>
    <name type="common">Potato cyst nematode worm</name>
    <name type="synonym">Heterodera pallida</name>
    <dbReference type="NCBI Taxonomy" id="36090"/>
    <lineage>
        <taxon>Eukaryota</taxon>
        <taxon>Metazoa</taxon>
        <taxon>Ecdysozoa</taxon>
        <taxon>Nematoda</taxon>
        <taxon>Chromadorea</taxon>
        <taxon>Rhabditida</taxon>
        <taxon>Tylenchina</taxon>
        <taxon>Tylenchomorpha</taxon>
        <taxon>Tylenchoidea</taxon>
        <taxon>Heteroderidae</taxon>
        <taxon>Heteroderinae</taxon>
        <taxon>Globodera</taxon>
    </lineage>
</organism>
<dbReference type="Gene3D" id="3.10.20.90">
    <property type="entry name" value="Phosphatidylinositol 3-kinase Catalytic Subunit, Chain A, domain 1"/>
    <property type="match status" value="1"/>
</dbReference>
<evidence type="ECO:0000259" key="2">
    <source>
        <dbReference type="PROSITE" id="PS50238"/>
    </source>
</evidence>
<dbReference type="SUPFAM" id="SSF48350">
    <property type="entry name" value="GTPase activation domain, GAP"/>
    <property type="match status" value="1"/>
</dbReference>
<dbReference type="InterPro" id="IPR000198">
    <property type="entry name" value="RhoGAP_dom"/>
</dbReference>
<dbReference type="SUPFAM" id="SSF54236">
    <property type="entry name" value="Ubiquitin-like"/>
    <property type="match status" value="1"/>
</dbReference>
<dbReference type="SMART" id="SM00324">
    <property type="entry name" value="RhoGAP"/>
    <property type="match status" value="1"/>
</dbReference>
<dbReference type="PANTHER" id="PTHR45899:SF2">
    <property type="entry name" value="RHO GTPASE ACTIVATING PROTEIN AT 15B, ISOFORM C"/>
    <property type="match status" value="1"/>
</dbReference>
<dbReference type="AlphaFoldDB" id="A0A183BW31"/>
<accession>A0A183BW31</accession>
<dbReference type="Gene3D" id="1.10.555.10">
    <property type="entry name" value="Rho GTPase activation protein"/>
    <property type="match status" value="1"/>
</dbReference>
<keyword evidence="3" id="KW-1185">Reference proteome</keyword>
<feature type="domain" description="Ras-associating" evidence="1">
    <location>
        <begin position="396"/>
        <end position="475"/>
    </location>
</feature>
<dbReference type="GO" id="GO:0005547">
    <property type="term" value="F:phosphatidylinositol-3,4,5-trisphosphate binding"/>
    <property type="evidence" value="ECO:0007669"/>
    <property type="project" value="TreeGrafter"/>
</dbReference>
<dbReference type="InterPro" id="IPR000159">
    <property type="entry name" value="RA_dom"/>
</dbReference>
<sequence>MANRFASRVGSNFPKECSNTGREVGPSFATTSSLSAKMTNQNVQMRFFWKKGKSQKPLLSSNDFSIVRFTPEENHENWLSLLAKCCSPRSDLFKEELPLVDCCGRLWIKQGISGPWNEGWAFVQRRILSYWVQGPNAIAEVDIRSLYLQSEFDQCTSSWLTVLKAELKKVSNALEEYRLTPDNVPVIVDKCIGLVSTYGMFQAGIYRKNGSSAEVKRILQEFREDPHSVHLKPPITDETINAIADVLRTFFRQLDSPLIPIALHSELYGISKSAAYRERFKAMPKVHLSTLKKLLGHLLEIVSHEDRNLASLDNISKLKFVEIKTDEQISLDLYSAATKQAIVTHDLIFYYCEIFGVDAEEILAKCKLDVIREQKPSKNPANGLLIPIHLFERDNKCFNVQSEWTAAQVVSFKIQKLAFVSPCESYALFEVVKNGQLERRIGANESLRSIVLGRWMDWVEEQQKDNFLLFKKDMHPFQPQSVRAFAEDLKLAEPGSRTFKSASLRIEDGVRVCQYSRGMRKQCQWKVDEMFWFVGAESDRRCPYPHPLTFFVSGREKRAAICKGKFPGYCVAFKDEIQRLQVGQRLNTAQH</sequence>
<dbReference type="Proteomes" id="UP000050741">
    <property type="component" value="Unassembled WGS sequence"/>
</dbReference>
<dbReference type="GO" id="GO:0007165">
    <property type="term" value="P:signal transduction"/>
    <property type="evidence" value="ECO:0007669"/>
    <property type="project" value="InterPro"/>
</dbReference>
<evidence type="ECO:0000313" key="3">
    <source>
        <dbReference type="Proteomes" id="UP000050741"/>
    </source>
</evidence>
<dbReference type="InterPro" id="IPR008936">
    <property type="entry name" value="Rho_GTPase_activation_prot"/>
</dbReference>
<dbReference type="InterPro" id="IPR029071">
    <property type="entry name" value="Ubiquitin-like_domsf"/>
</dbReference>
<dbReference type="PROSITE" id="PS50200">
    <property type="entry name" value="RA"/>
    <property type="match status" value="1"/>
</dbReference>
<proteinExistence type="predicted"/>
<name>A0A183BW31_GLOPA</name>
<evidence type="ECO:0000259" key="1">
    <source>
        <dbReference type="PROSITE" id="PS50200"/>
    </source>
</evidence>